<sequence length="264" mass="28014">MIARLLIRIVALAALAYLVLPLVVITGTSLTQTSYLAFPPDGLTLKWFGVLLDDPSYVSAFVTSTLLALAATAVSVVLAVPASLALARYAFAGRALVSSLFLSPLVLPYVVLGAALLQFGSAIGMARSFEALLVGHVVIVMPFVLRSVLPLLTPEQRALEEASMDLGANPVTTFFLVVLPQIRGGIVSGGLLAFISSWINVELSIFNTTATLNTIPVKMFNYVQYTIDPTIAAVSAITIVAAALVIILLDLLMGLDMLSERHRS</sequence>
<dbReference type="GO" id="GO:0055085">
    <property type="term" value="P:transmembrane transport"/>
    <property type="evidence" value="ECO:0007669"/>
    <property type="project" value="InterPro"/>
</dbReference>
<dbReference type="PROSITE" id="PS50928">
    <property type="entry name" value="ABC_TM1"/>
    <property type="match status" value="1"/>
</dbReference>
<feature type="transmembrane region" description="Helical" evidence="8">
    <location>
        <begin position="173"/>
        <end position="199"/>
    </location>
</feature>
<keyword evidence="7 8" id="KW-0472">Membrane</keyword>
<evidence type="ECO:0000313" key="10">
    <source>
        <dbReference type="EMBL" id="MCS0493762.1"/>
    </source>
</evidence>
<dbReference type="RefSeq" id="WP_258730713.1">
    <property type="nucleotide sequence ID" value="NZ_JANTHZ010000001.1"/>
</dbReference>
<keyword evidence="4" id="KW-0997">Cell inner membrane</keyword>
<evidence type="ECO:0000256" key="1">
    <source>
        <dbReference type="ARBA" id="ARBA00004429"/>
    </source>
</evidence>
<dbReference type="Proteomes" id="UP001151088">
    <property type="component" value="Unassembled WGS sequence"/>
</dbReference>
<feature type="domain" description="ABC transmembrane type-1" evidence="9">
    <location>
        <begin position="61"/>
        <end position="252"/>
    </location>
</feature>
<evidence type="ECO:0000259" key="9">
    <source>
        <dbReference type="PROSITE" id="PS50928"/>
    </source>
</evidence>
<comment type="caution">
    <text evidence="10">The sequence shown here is derived from an EMBL/GenBank/DDBJ whole genome shotgun (WGS) entry which is preliminary data.</text>
</comment>
<evidence type="ECO:0000256" key="8">
    <source>
        <dbReference type="SAM" id="Phobius"/>
    </source>
</evidence>
<dbReference type="PANTHER" id="PTHR43357:SF4">
    <property type="entry name" value="INNER MEMBRANE ABC TRANSPORTER PERMEASE PROTEIN YDCV"/>
    <property type="match status" value="1"/>
</dbReference>
<feature type="transmembrane region" description="Helical" evidence="8">
    <location>
        <begin position="131"/>
        <end position="152"/>
    </location>
</feature>
<dbReference type="SUPFAM" id="SSF161098">
    <property type="entry name" value="MetI-like"/>
    <property type="match status" value="1"/>
</dbReference>
<keyword evidence="5 8" id="KW-0812">Transmembrane</keyword>
<protein>
    <submittedName>
        <fullName evidence="10">ABC transporter permease</fullName>
    </submittedName>
</protein>
<keyword evidence="11" id="KW-1185">Reference proteome</keyword>
<dbReference type="InterPro" id="IPR000515">
    <property type="entry name" value="MetI-like"/>
</dbReference>
<keyword evidence="6 8" id="KW-1133">Transmembrane helix</keyword>
<dbReference type="GO" id="GO:0005886">
    <property type="term" value="C:plasma membrane"/>
    <property type="evidence" value="ECO:0007669"/>
    <property type="project" value="UniProtKB-SubCell"/>
</dbReference>
<evidence type="ECO:0000256" key="5">
    <source>
        <dbReference type="ARBA" id="ARBA00022692"/>
    </source>
</evidence>
<accession>A0A9X2T0L9</accession>
<evidence type="ECO:0000313" key="11">
    <source>
        <dbReference type="Proteomes" id="UP001151088"/>
    </source>
</evidence>
<organism evidence="10 11">
    <name type="scientific">Ancylobacter mangrovi</name>
    <dbReference type="NCBI Taxonomy" id="2972472"/>
    <lineage>
        <taxon>Bacteria</taxon>
        <taxon>Pseudomonadati</taxon>
        <taxon>Pseudomonadota</taxon>
        <taxon>Alphaproteobacteria</taxon>
        <taxon>Hyphomicrobiales</taxon>
        <taxon>Xanthobacteraceae</taxon>
        <taxon>Ancylobacter</taxon>
    </lineage>
</organism>
<dbReference type="PANTHER" id="PTHR43357">
    <property type="entry name" value="INNER MEMBRANE ABC TRANSPORTER PERMEASE PROTEIN YDCV"/>
    <property type="match status" value="1"/>
</dbReference>
<gene>
    <name evidence="10" type="ORF">NVS89_01540</name>
</gene>
<comment type="subcellular location">
    <subcellularLocation>
        <location evidence="1">Cell inner membrane</location>
        <topology evidence="1">Multi-pass membrane protein</topology>
    </subcellularLocation>
</comment>
<keyword evidence="3" id="KW-1003">Cell membrane</keyword>
<dbReference type="EMBL" id="JANTHZ010000001">
    <property type="protein sequence ID" value="MCS0493762.1"/>
    <property type="molecule type" value="Genomic_DNA"/>
</dbReference>
<feature type="transmembrane region" description="Helical" evidence="8">
    <location>
        <begin position="231"/>
        <end position="255"/>
    </location>
</feature>
<evidence type="ECO:0000256" key="7">
    <source>
        <dbReference type="ARBA" id="ARBA00023136"/>
    </source>
</evidence>
<dbReference type="CDD" id="cd06261">
    <property type="entry name" value="TM_PBP2"/>
    <property type="match status" value="1"/>
</dbReference>
<dbReference type="Gene3D" id="1.10.3720.10">
    <property type="entry name" value="MetI-like"/>
    <property type="match status" value="1"/>
</dbReference>
<evidence type="ECO:0000256" key="3">
    <source>
        <dbReference type="ARBA" id="ARBA00022475"/>
    </source>
</evidence>
<reference evidence="10" key="1">
    <citation type="submission" date="2022-08" db="EMBL/GenBank/DDBJ databases">
        <authorList>
            <person name="Li F."/>
        </authorList>
    </citation>
    <scope>NUCLEOTIDE SEQUENCE</scope>
    <source>
        <strain evidence="10">MQZ15Z-1</strain>
    </source>
</reference>
<dbReference type="InterPro" id="IPR035906">
    <property type="entry name" value="MetI-like_sf"/>
</dbReference>
<feature type="transmembrane region" description="Helical" evidence="8">
    <location>
        <begin position="99"/>
        <end position="119"/>
    </location>
</feature>
<proteinExistence type="predicted"/>
<dbReference type="AlphaFoldDB" id="A0A9X2T0L9"/>
<keyword evidence="2" id="KW-0813">Transport</keyword>
<evidence type="ECO:0000256" key="6">
    <source>
        <dbReference type="ARBA" id="ARBA00022989"/>
    </source>
</evidence>
<evidence type="ECO:0000256" key="4">
    <source>
        <dbReference type="ARBA" id="ARBA00022519"/>
    </source>
</evidence>
<feature type="transmembrane region" description="Helical" evidence="8">
    <location>
        <begin position="57"/>
        <end position="87"/>
    </location>
</feature>
<name>A0A9X2T0L9_9HYPH</name>
<evidence type="ECO:0000256" key="2">
    <source>
        <dbReference type="ARBA" id="ARBA00022448"/>
    </source>
</evidence>